<evidence type="ECO:0000313" key="2">
    <source>
        <dbReference type="EMBL" id="KZX16620.1"/>
    </source>
</evidence>
<name>A0A166EGA3_9EURY</name>
<keyword evidence="3" id="KW-1185">Reference proteome</keyword>
<dbReference type="STRING" id="47311.MBCUT_06580"/>
<comment type="caution">
    <text evidence="2">The sequence shown here is derived from an EMBL/GenBank/DDBJ whole genome shotgun (WGS) entry which is preliminary data.</text>
</comment>
<protein>
    <submittedName>
        <fullName evidence="2">Uncharacterized protein</fullName>
    </submittedName>
</protein>
<feature type="transmembrane region" description="Helical" evidence="1">
    <location>
        <begin position="32"/>
        <end position="49"/>
    </location>
</feature>
<dbReference type="Proteomes" id="UP000077275">
    <property type="component" value="Unassembled WGS sequence"/>
</dbReference>
<evidence type="ECO:0000256" key="1">
    <source>
        <dbReference type="SAM" id="Phobius"/>
    </source>
</evidence>
<sequence length="54" mass="6074">MNYKIICQLMIYSLIISALLNVLGVIFSNISFFIVSYGFICLSFVCSIFRKGGL</sequence>
<accession>A0A166EGA3</accession>
<keyword evidence="1" id="KW-1133">Transmembrane helix</keyword>
<dbReference type="AlphaFoldDB" id="A0A166EGA3"/>
<evidence type="ECO:0000313" key="3">
    <source>
        <dbReference type="Proteomes" id="UP000077275"/>
    </source>
</evidence>
<dbReference type="PATRIC" id="fig|47311.3.peg.737"/>
<keyword evidence="1" id="KW-0472">Membrane</keyword>
<proteinExistence type="predicted"/>
<organism evidence="2 3">
    <name type="scientific">Methanobrevibacter cuticularis</name>
    <dbReference type="NCBI Taxonomy" id="47311"/>
    <lineage>
        <taxon>Archaea</taxon>
        <taxon>Methanobacteriati</taxon>
        <taxon>Methanobacteriota</taxon>
        <taxon>Methanomada group</taxon>
        <taxon>Methanobacteria</taxon>
        <taxon>Methanobacteriales</taxon>
        <taxon>Methanobacteriaceae</taxon>
        <taxon>Methanobrevibacter</taxon>
    </lineage>
</organism>
<gene>
    <name evidence="2" type="ORF">MBCUT_06580</name>
</gene>
<dbReference type="EMBL" id="LWMW01000088">
    <property type="protein sequence ID" value="KZX16620.1"/>
    <property type="molecule type" value="Genomic_DNA"/>
</dbReference>
<keyword evidence="1" id="KW-0812">Transmembrane</keyword>
<feature type="transmembrane region" description="Helical" evidence="1">
    <location>
        <begin position="9"/>
        <end position="26"/>
    </location>
</feature>
<reference evidence="2 3" key="1">
    <citation type="submission" date="2016-04" db="EMBL/GenBank/DDBJ databases">
        <title>Genome sequence of Methanobrevibacter cuticularis DSM 11139.</title>
        <authorList>
            <person name="Poehlein A."/>
            <person name="Seedorf H."/>
            <person name="Daniel R."/>
        </authorList>
    </citation>
    <scope>NUCLEOTIDE SEQUENCE [LARGE SCALE GENOMIC DNA]</scope>
    <source>
        <strain evidence="2 3">DSM 11139</strain>
    </source>
</reference>